<protein>
    <submittedName>
        <fullName evidence="2">Uncharacterized protein</fullName>
    </submittedName>
</protein>
<accession>A0A1W2CUA1</accession>
<keyword evidence="3" id="KW-1185">Reference proteome</keyword>
<feature type="region of interest" description="Disordered" evidence="1">
    <location>
        <begin position="43"/>
        <end position="74"/>
    </location>
</feature>
<name>A0A1W2CUA1_9FIRM</name>
<organism evidence="2 3">
    <name type="scientific">Papillibacter cinnamivorans DSM 12816</name>
    <dbReference type="NCBI Taxonomy" id="1122930"/>
    <lineage>
        <taxon>Bacteria</taxon>
        <taxon>Bacillati</taxon>
        <taxon>Bacillota</taxon>
        <taxon>Clostridia</taxon>
        <taxon>Eubacteriales</taxon>
        <taxon>Oscillospiraceae</taxon>
        <taxon>Papillibacter</taxon>
    </lineage>
</organism>
<evidence type="ECO:0000313" key="3">
    <source>
        <dbReference type="Proteomes" id="UP000192790"/>
    </source>
</evidence>
<dbReference type="EMBL" id="FWXW01000013">
    <property type="protein sequence ID" value="SMC88248.1"/>
    <property type="molecule type" value="Genomic_DNA"/>
</dbReference>
<dbReference type="STRING" id="1122930.SAMN02745168_0219"/>
<evidence type="ECO:0000256" key="1">
    <source>
        <dbReference type="SAM" id="MobiDB-lite"/>
    </source>
</evidence>
<feature type="compositionally biased region" description="Pro residues" evidence="1">
    <location>
        <begin position="63"/>
        <end position="74"/>
    </location>
</feature>
<dbReference type="AlphaFoldDB" id="A0A1W2CUA1"/>
<sequence>MSQKAEDAGGLAPAKDDNALGRNQLRAEAGWVRLPLPQDSYQFAGRFPKASHRRYSSPVSPAGEPPQGTPPPCPNPCPLSAHPAPFGNPGIPRGKRPRDCTYRLPRGRFPRFQYIPLPPGKQPFPGEEGRTGYRGPGIKGTVLLVVQNRRTVPLFSRAERLSSSGPLNKNYRRFFTTSVNVSAI</sequence>
<evidence type="ECO:0000313" key="2">
    <source>
        <dbReference type="EMBL" id="SMC88248.1"/>
    </source>
</evidence>
<proteinExistence type="predicted"/>
<dbReference type="Proteomes" id="UP000192790">
    <property type="component" value="Unassembled WGS sequence"/>
</dbReference>
<feature type="region of interest" description="Disordered" evidence="1">
    <location>
        <begin position="1"/>
        <end position="21"/>
    </location>
</feature>
<reference evidence="2 3" key="1">
    <citation type="submission" date="2017-04" db="EMBL/GenBank/DDBJ databases">
        <authorList>
            <person name="Afonso C.L."/>
            <person name="Miller P.J."/>
            <person name="Scott M.A."/>
            <person name="Spackman E."/>
            <person name="Goraichik I."/>
            <person name="Dimitrov K.M."/>
            <person name="Suarez D.L."/>
            <person name="Swayne D.E."/>
        </authorList>
    </citation>
    <scope>NUCLEOTIDE SEQUENCE [LARGE SCALE GENOMIC DNA]</scope>
    <source>
        <strain evidence="2 3">DSM 12816</strain>
    </source>
</reference>
<gene>
    <name evidence="2" type="ORF">SAMN02745168_0219</name>
</gene>